<dbReference type="Proteomes" id="UP000521943">
    <property type="component" value="Unassembled WGS sequence"/>
</dbReference>
<keyword evidence="3" id="KW-1185">Reference proteome</keyword>
<reference evidence="2 3" key="1">
    <citation type="submission" date="2020-07" db="EMBL/GenBank/DDBJ databases">
        <title>Comparative genomics of pyrophilous fungi reveals a link between fire events and developmental genes.</title>
        <authorList>
            <consortium name="DOE Joint Genome Institute"/>
            <person name="Steindorff A.S."/>
            <person name="Carver A."/>
            <person name="Calhoun S."/>
            <person name="Stillman K."/>
            <person name="Liu H."/>
            <person name="Lipzen A."/>
            <person name="Pangilinan J."/>
            <person name="Labutti K."/>
            <person name="Bruns T.D."/>
            <person name="Grigoriev I.V."/>
        </authorList>
    </citation>
    <scope>NUCLEOTIDE SEQUENCE [LARGE SCALE GENOMIC DNA]</scope>
    <source>
        <strain evidence="2 3">CBS 144469</strain>
    </source>
</reference>
<dbReference type="EMBL" id="JACGCI010000068">
    <property type="protein sequence ID" value="KAF6748859.1"/>
    <property type="molecule type" value="Genomic_DNA"/>
</dbReference>
<accession>A0A8H6HLG4</accession>
<gene>
    <name evidence="2" type="ORF">DFP72DRAFT_1144017</name>
</gene>
<comment type="caution">
    <text evidence="2">The sequence shown here is derived from an EMBL/GenBank/DDBJ whole genome shotgun (WGS) entry which is preliminary data.</text>
</comment>
<feature type="compositionally biased region" description="Basic and acidic residues" evidence="1">
    <location>
        <begin position="23"/>
        <end position="38"/>
    </location>
</feature>
<protein>
    <submittedName>
        <fullName evidence="2">Uncharacterized protein</fullName>
    </submittedName>
</protein>
<name>A0A8H6HLG4_9AGAR</name>
<sequence>MGGDLGKTRVGREGERVKRRGPGKNEKGEEREGREKMGRGTWRRWGHSWAGSVYGIRLKGLFKLSGTGVCKVWADCCEGDDLYTTVATPSRQGYLIKTSWSWHWSISKSMRALDWKGLLGGTGLGGIGLGTGGVGERKSYLARRQARKMPLGEIWGKSKGETRGRLFSNAGSFNDLAGGRVRWQTWAGSGRNPGLALIPPDVKSEAMPCVRYLERKTRPNMKYES</sequence>
<feature type="compositionally biased region" description="Basic and acidic residues" evidence="1">
    <location>
        <begin position="1"/>
        <end position="16"/>
    </location>
</feature>
<evidence type="ECO:0000313" key="2">
    <source>
        <dbReference type="EMBL" id="KAF6748859.1"/>
    </source>
</evidence>
<evidence type="ECO:0000313" key="3">
    <source>
        <dbReference type="Proteomes" id="UP000521943"/>
    </source>
</evidence>
<evidence type="ECO:0000256" key="1">
    <source>
        <dbReference type="SAM" id="MobiDB-lite"/>
    </source>
</evidence>
<dbReference type="AlphaFoldDB" id="A0A8H6HLG4"/>
<organism evidence="2 3">
    <name type="scientific">Ephemerocybe angulata</name>
    <dbReference type="NCBI Taxonomy" id="980116"/>
    <lineage>
        <taxon>Eukaryota</taxon>
        <taxon>Fungi</taxon>
        <taxon>Dikarya</taxon>
        <taxon>Basidiomycota</taxon>
        <taxon>Agaricomycotina</taxon>
        <taxon>Agaricomycetes</taxon>
        <taxon>Agaricomycetidae</taxon>
        <taxon>Agaricales</taxon>
        <taxon>Agaricineae</taxon>
        <taxon>Psathyrellaceae</taxon>
        <taxon>Ephemerocybe</taxon>
    </lineage>
</organism>
<feature type="region of interest" description="Disordered" evidence="1">
    <location>
        <begin position="1"/>
        <end position="38"/>
    </location>
</feature>
<proteinExistence type="predicted"/>